<evidence type="ECO:0000313" key="2">
    <source>
        <dbReference type="Proteomes" id="UP000000496"/>
    </source>
</evidence>
<keyword evidence="2" id="KW-1185">Reference proteome</keyword>
<keyword evidence="1" id="KW-0614">Plasmid</keyword>
<organism evidence="1 2">
    <name type="scientific">Simkania negevensis (strain ATCC VR-1471 / DSM 27360 / Z)</name>
    <dbReference type="NCBI Taxonomy" id="331113"/>
    <lineage>
        <taxon>Bacteria</taxon>
        <taxon>Pseudomonadati</taxon>
        <taxon>Chlamydiota</taxon>
        <taxon>Chlamydiia</taxon>
        <taxon>Parachlamydiales</taxon>
        <taxon>Simkaniaceae</taxon>
        <taxon>Simkania</taxon>
    </lineage>
</organism>
<dbReference type="EMBL" id="FR872581">
    <property type="protein sequence ID" value="CCB87876.1"/>
    <property type="molecule type" value="Genomic_DNA"/>
</dbReference>
<protein>
    <submittedName>
        <fullName evidence="1">Uncharacterized protein</fullName>
    </submittedName>
</protein>
<reference key="1">
    <citation type="journal article" date="2011" name="Mol. Biol. Evol.">
        <title>Unity in variety -- the pan-genome of the Chlamydiae.</title>
        <authorList>
            <person name="Collingro A."/>
            <person name="Tischler P."/>
            <person name="Weinmaier T."/>
            <person name="Penz T."/>
            <person name="Heinz E."/>
            <person name="Brunham R.C."/>
            <person name="Read T.D."/>
            <person name="Bavoil P.M."/>
            <person name="Sachse K."/>
            <person name="Kahane S."/>
            <person name="Friedman M.G."/>
            <person name="Rattei T."/>
            <person name="Myers G.S.A."/>
            <person name="Horn M."/>
        </authorList>
    </citation>
    <scope>NUCLEOTIDE SEQUENCE</scope>
    <source>
        <strain>Z</strain>
    </source>
</reference>
<sequence>MKNKNFELYLKYVSDLFKDNAKKAKAEADNPKEGDADYNTGYLMAYYEIISTMKKQAPFFDLEQEDISLSDIDPDLDLV</sequence>
<proteinExistence type="predicted"/>
<dbReference type="AlphaFoldDB" id="F8L330"/>
<reference evidence="1 2" key="2">
    <citation type="journal article" date="2011" name="Mol. Biol. Evol.">
        <title>Unity in variety--the pan-genome of the Chlamydiae.</title>
        <authorList>
            <person name="Collingro A."/>
            <person name="Tischler P."/>
            <person name="Weinmaier T."/>
            <person name="Penz T."/>
            <person name="Heinz E."/>
            <person name="Brunham R.C."/>
            <person name="Read T.D."/>
            <person name="Bavoil P.M."/>
            <person name="Sachse K."/>
            <person name="Kahane S."/>
            <person name="Friedman M.G."/>
            <person name="Rattei T."/>
            <person name="Myers G.S."/>
            <person name="Horn M."/>
        </authorList>
    </citation>
    <scope>NUCLEOTIDE SEQUENCE [LARGE SCALE GENOMIC DNA]</scope>
    <source>
        <strain evidence="2">ATCC VR-1471 / Z</strain>
        <plasmid evidence="1 2">pSn</plasmid>
    </source>
</reference>
<accession>F8L330</accession>
<dbReference type="KEGG" id="sng:SNE_B25170"/>
<evidence type="ECO:0000313" key="1">
    <source>
        <dbReference type="EMBL" id="CCB87876.1"/>
    </source>
</evidence>
<geneLocation type="plasmid" evidence="1 2">
    <name>pSn</name>
</geneLocation>
<dbReference type="Proteomes" id="UP000000496">
    <property type="component" value="Plasmid pSn"/>
</dbReference>
<dbReference type="RefSeq" id="WP_013935110.1">
    <property type="nucleotide sequence ID" value="NC_015710.1"/>
</dbReference>
<name>F8L330_SIMNZ</name>
<gene>
    <name evidence="1" type="ordered locus">SNE_B25170</name>
</gene>
<dbReference type="HOGENOM" id="CLU_2604156_0_0_0"/>